<feature type="non-terminal residue" evidence="1">
    <location>
        <position position="378"/>
    </location>
</feature>
<gene>
    <name evidence="1" type="ORF">DEA37_0008564</name>
</gene>
<evidence type="ECO:0000313" key="1">
    <source>
        <dbReference type="EMBL" id="KAA3670752.1"/>
    </source>
</evidence>
<accession>A0A5J4N5F3</accession>
<dbReference type="EMBL" id="QNGE01008478">
    <property type="protein sequence ID" value="KAA3670752.1"/>
    <property type="molecule type" value="Genomic_DNA"/>
</dbReference>
<comment type="caution">
    <text evidence="1">The sequence shown here is derived from an EMBL/GenBank/DDBJ whole genome shotgun (WGS) entry which is preliminary data.</text>
</comment>
<reference evidence="1 2" key="1">
    <citation type="journal article" date="2019" name="Gigascience">
        <title>Whole-genome sequence of the oriental lung fluke Paragonimus westermani.</title>
        <authorList>
            <person name="Oey H."/>
            <person name="Zakrzewski M."/>
            <person name="Narain K."/>
            <person name="Devi K.R."/>
            <person name="Agatsuma T."/>
            <person name="Nawaratna S."/>
            <person name="Gobert G.N."/>
            <person name="Jones M.K."/>
            <person name="Ragan M.A."/>
            <person name="McManus D.P."/>
            <person name="Krause L."/>
        </authorList>
    </citation>
    <scope>NUCLEOTIDE SEQUENCE [LARGE SCALE GENOMIC DNA]</scope>
    <source>
        <strain evidence="1 2">IND2009</strain>
    </source>
</reference>
<sequence length="378" mass="42042">MRSMADKERLLRKNSRKRRFSVSADASTSCAKHIKTNFTWSSASAQTDALHQIDGVSQDVDHQQTPIHRGDNITKCYSGRRSLLDWDSFISLSKKHRRLSLQPSGSKFAVNKMSPSSHFNTTSTCNNYGLNQPSHRLEPDSHFTQPYTSDVGTQKNHFTDISAYATKHPKAIAGSTIHFDRASAKGLKVTYSPELLGHRVIPVPTHPLPPVFPAVTNKPEGNLRSFRHSIKFRGRFSNRFTSVDPANPGDTSVRGVIEPITLERLSGASSSGFLRRSVRKSKRNSYSPVGSSGFVGTVQSVVNNSDAHPTDEHMGDQVQPTADDYPNEVVISRNNLRPRKSSTSPSVAMCPYCSRTMLYPMGLKRHLRLCRAQSDDDF</sequence>
<dbReference type="Proteomes" id="UP000324629">
    <property type="component" value="Unassembled WGS sequence"/>
</dbReference>
<evidence type="ECO:0008006" key="3">
    <source>
        <dbReference type="Google" id="ProtNLM"/>
    </source>
</evidence>
<name>A0A5J4N5F3_9TREM</name>
<dbReference type="AlphaFoldDB" id="A0A5J4N5F3"/>
<organism evidence="1 2">
    <name type="scientific">Paragonimus westermani</name>
    <dbReference type="NCBI Taxonomy" id="34504"/>
    <lineage>
        <taxon>Eukaryota</taxon>
        <taxon>Metazoa</taxon>
        <taxon>Spiralia</taxon>
        <taxon>Lophotrochozoa</taxon>
        <taxon>Platyhelminthes</taxon>
        <taxon>Trematoda</taxon>
        <taxon>Digenea</taxon>
        <taxon>Plagiorchiida</taxon>
        <taxon>Troglotremata</taxon>
        <taxon>Troglotrematidae</taxon>
        <taxon>Paragonimus</taxon>
    </lineage>
</organism>
<evidence type="ECO:0000313" key="2">
    <source>
        <dbReference type="Proteomes" id="UP000324629"/>
    </source>
</evidence>
<protein>
    <recommendedName>
        <fullName evidence="3">C2H2-type domain-containing protein</fullName>
    </recommendedName>
</protein>
<keyword evidence="2" id="KW-1185">Reference proteome</keyword>
<proteinExistence type="predicted"/>